<keyword evidence="2" id="KW-0067">ATP-binding</keyword>
<feature type="compositionally biased region" description="Basic and acidic residues" evidence="3">
    <location>
        <begin position="620"/>
        <end position="629"/>
    </location>
</feature>
<protein>
    <recommendedName>
        <fullName evidence="4">AAA+ ATPase domain-containing protein</fullName>
    </recommendedName>
</protein>
<dbReference type="InterPro" id="IPR050304">
    <property type="entry name" value="MT-severing_AAA_ATPase"/>
</dbReference>
<gene>
    <name evidence="5" type="ORF">MKZ38_000307</name>
</gene>
<feature type="domain" description="AAA+ ATPase" evidence="4">
    <location>
        <begin position="713"/>
        <end position="851"/>
    </location>
</feature>
<dbReference type="InterPro" id="IPR003960">
    <property type="entry name" value="ATPase_AAA_CS"/>
</dbReference>
<dbReference type="InterPro" id="IPR015415">
    <property type="entry name" value="Spast_Vps4_C"/>
</dbReference>
<evidence type="ECO:0000256" key="1">
    <source>
        <dbReference type="ARBA" id="ARBA00022741"/>
    </source>
</evidence>
<proteinExistence type="predicted"/>
<dbReference type="GO" id="GO:0007033">
    <property type="term" value="P:vacuole organization"/>
    <property type="evidence" value="ECO:0007669"/>
    <property type="project" value="TreeGrafter"/>
</dbReference>
<accession>A0AAD5RZM3</accession>
<dbReference type="Gene3D" id="3.40.50.300">
    <property type="entry name" value="P-loop containing nucleotide triphosphate hydrolases"/>
    <property type="match status" value="1"/>
</dbReference>
<feature type="region of interest" description="Disordered" evidence="3">
    <location>
        <begin position="620"/>
        <end position="647"/>
    </location>
</feature>
<dbReference type="PANTHER" id="PTHR23074">
    <property type="entry name" value="AAA DOMAIN-CONTAINING"/>
    <property type="match status" value="1"/>
</dbReference>
<dbReference type="Pfam" id="PF17862">
    <property type="entry name" value="AAA_lid_3"/>
    <property type="match status" value="1"/>
</dbReference>
<evidence type="ECO:0000313" key="6">
    <source>
        <dbReference type="Proteomes" id="UP001201980"/>
    </source>
</evidence>
<evidence type="ECO:0000256" key="3">
    <source>
        <dbReference type="SAM" id="MobiDB-lite"/>
    </source>
</evidence>
<dbReference type="GO" id="GO:0005524">
    <property type="term" value="F:ATP binding"/>
    <property type="evidence" value="ECO:0007669"/>
    <property type="project" value="UniProtKB-KW"/>
</dbReference>
<sequence length="986" mass="109532">MSAFFHFGASATAWALGNGHFSARQNIHPELEKTIWTDLGSMFQDKSLSGTLVKWLSTGPNGVFCICMTDNRVWSNSTNVMEAVRADLGTYPANTVEYVSFAPGGAWLVFYSGGHIRLSDSTEGRFPDLFYSVAAPYIHFNHPPNSGYLQQSVVKYAFFGSDTLFLCPFRNSDDYLSAGLSPALTSFIRQRPRSSGWEMSRGTVLCPWDDNYYFVAFEATYGSSAQYQYAWQMPPPPSTVPHEFLECLRSESRPSERLISQYSAGILVSPPTPYVHPTSATAPPHYPTIGYPPPPLVTASSPAPSNALAPAQSLHTISPEAPPPPSYALPQTSRYQISTSLSPYSMPASESTVPTTVSTLNETWRPNRPADYSQRIASLSETTRKDLSDCFYQFKGGKPWNGAEMTFSIMSYNVDEKSIYRLYEKADYDHTGQFDLNKFTYAMALAAAKKSAVRQAQELAAPNPTEDLPSRWCPEDVLFCDACNDEMEIGAICYFSPDFMKGGATFCSKCVGMSGAQNVRTTRMRIKKLEDAPGIRYFHSQPGNLYCSVCSTDITAGQYVSYCVWCDNADRDLCGDCWTKVENRCQHQIPWRIAVPQDSPVDQVENLTSALVNTTLGRRRWEKEERKNSDSGAGGVASADDSDSELDEDFRARQTREADNKMLKQTLKGSILSENPDVKWDDVAGLERAKNELQEAITFPIRFPEMFRGKRKARRTILFYGPPGTGTSDLAKAVATEIGHTLFSISSGDVASKWMGESEGPVRQLFKLAREKKPSVIFIHELDSICGNRDGPSSSGSGHTARMKTEFLVQLDGVGKDNDGVLVLAATNLPWVLDPAILRRFQKRIHIPLPNQPARNKLFQVHSGEMGKLLNDRELEELARRTEGFSGTDISNAVQDALMVPVKKVQAATHFKKIFANGKEWWTPCHYSDVGATPMTWKNVPDKQLREPDLIAADVFSVLENIKPSVGPEVIQKCHEWTQQYGLEGA</sequence>
<dbReference type="GO" id="GO:0016887">
    <property type="term" value="F:ATP hydrolysis activity"/>
    <property type="evidence" value="ECO:0007669"/>
    <property type="project" value="InterPro"/>
</dbReference>
<keyword evidence="6" id="KW-1185">Reference proteome</keyword>
<dbReference type="InterPro" id="IPR003593">
    <property type="entry name" value="AAA+_ATPase"/>
</dbReference>
<dbReference type="GO" id="GO:0016197">
    <property type="term" value="P:endosomal transport"/>
    <property type="evidence" value="ECO:0007669"/>
    <property type="project" value="TreeGrafter"/>
</dbReference>
<dbReference type="InterPro" id="IPR003959">
    <property type="entry name" value="ATPase_AAA_core"/>
</dbReference>
<dbReference type="PROSITE" id="PS00674">
    <property type="entry name" value="AAA"/>
    <property type="match status" value="1"/>
</dbReference>
<evidence type="ECO:0000256" key="2">
    <source>
        <dbReference type="ARBA" id="ARBA00022840"/>
    </source>
</evidence>
<evidence type="ECO:0000259" key="4">
    <source>
        <dbReference type="SMART" id="SM00382"/>
    </source>
</evidence>
<dbReference type="Proteomes" id="UP001201980">
    <property type="component" value="Unassembled WGS sequence"/>
</dbReference>
<evidence type="ECO:0000313" key="5">
    <source>
        <dbReference type="EMBL" id="KAJ2902640.1"/>
    </source>
</evidence>
<dbReference type="SUPFAM" id="SSF52540">
    <property type="entry name" value="P-loop containing nucleoside triphosphate hydrolases"/>
    <property type="match status" value="1"/>
</dbReference>
<reference evidence="5" key="1">
    <citation type="submission" date="2022-07" db="EMBL/GenBank/DDBJ databases">
        <title>Draft genome sequence of Zalerion maritima ATCC 34329, a (micro)plastics degrading marine fungus.</title>
        <authorList>
            <person name="Paco A."/>
            <person name="Goncalves M.F.M."/>
            <person name="Rocha-Santos T.A.P."/>
            <person name="Alves A."/>
        </authorList>
    </citation>
    <scope>NUCLEOTIDE SEQUENCE</scope>
    <source>
        <strain evidence="5">ATCC 34329</strain>
    </source>
</reference>
<dbReference type="Pfam" id="PF09336">
    <property type="entry name" value="Vps4_C"/>
    <property type="match status" value="1"/>
</dbReference>
<dbReference type="InterPro" id="IPR027417">
    <property type="entry name" value="P-loop_NTPase"/>
</dbReference>
<dbReference type="PANTHER" id="PTHR23074:SF83">
    <property type="entry name" value="VACUOLAR PROTEIN SORTING-ASSOCIATED PROTEIN 4A"/>
    <property type="match status" value="1"/>
</dbReference>
<comment type="caution">
    <text evidence="5">The sequence shown here is derived from an EMBL/GenBank/DDBJ whole genome shotgun (WGS) entry which is preliminary data.</text>
</comment>
<dbReference type="AlphaFoldDB" id="A0AAD5RZM3"/>
<dbReference type="FunFam" id="3.40.50.300:FF:002588">
    <property type="entry name" value="ATPase, AAA family"/>
    <property type="match status" value="1"/>
</dbReference>
<dbReference type="SMART" id="SM00382">
    <property type="entry name" value="AAA"/>
    <property type="match status" value="1"/>
</dbReference>
<dbReference type="EMBL" id="JAKWBI020000107">
    <property type="protein sequence ID" value="KAJ2902640.1"/>
    <property type="molecule type" value="Genomic_DNA"/>
</dbReference>
<dbReference type="Pfam" id="PF00004">
    <property type="entry name" value="AAA"/>
    <property type="match status" value="1"/>
</dbReference>
<organism evidence="5 6">
    <name type="scientific">Zalerion maritima</name>
    <dbReference type="NCBI Taxonomy" id="339359"/>
    <lineage>
        <taxon>Eukaryota</taxon>
        <taxon>Fungi</taxon>
        <taxon>Dikarya</taxon>
        <taxon>Ascomycota</taxon>
        <taxon>Pezizomycotina</taxon>
        <taxon>Sordariomycetes</taxon>
        <taxon>Lulworthiomycetidae</taxon>
        <taxon>Lulworthiales</taxon>
        <taxon>Lulworthiaceae</taxon>
        <taxon>Zalerion</taxon>
    </lineage>
</organism>
<keyword evidence="1" id="KW-0547">Nucleotide-binding</keyword>
<name>A0AAD5RZM3_9PEZI</name>
<dbReference type="FunFam" id="1.10.8.60:FF:000015">
    <property type="entry name" value="vacuolar protein sorting-associated protein 4A"/>
    <property type="match status" value="1"/>
</dbReference>
<dbReference type="InterPro" id="IPR041569">
    <property type="entry name" value="AAA_lid_3"/>
</dbReference>
<dbReference type="Gene3D" id="1.10.8.60">
    <property type="match status" value="1"/>
</dbReference>